<dbReference type="InterPro" id="IPR002104">
    <property type="entry name" value="Integrase_catalytic"/>
</dbReference>
<dbReference type="GO" id="GO:0015074">
    <property type="term" value="P:DNA integration"/>
    <property type="evidence" value="ECO:0007669"/>
    <property type="project" value="InterPro"/>
</dbReference>
<evidence type="ECO:0000256" key="2">
    <source>
        <dbReference type="SAM" id="Coils"/>
    </source>
</evidence>
<organism evidence="4">
    <name type="scientific">marine sediment metagenome</name>
    <dbReference type="NCBI Taxonomy" id="412755"/>
    <lineage>
        <taxon>unclassified sequences</taxon>
        <taxon>metagenomes</taxon>
        <taxon>ecological metagenomes</taxon>
    </lineage>
</organism>
<proteinExistence type="predicted"/>
<evidence type="ECO:0000259" key="3">
    <source>
        <dbReference type="PROSITE" id="PS51898"/>
    </source>
</evidence>
<feature type="domain" description="Tyr recombinase" evidence="3">
    <location>
        <begin position="159"/>
        <end position="347"/>
    </location>
</feature>
<feature type="coiled-coil region" evidence="2">
    <location>
        <begin position="367"/>
        <end position="394"/>
    </location>
</feature>
<protein>
    <recommendedName>
        <fullName evidence="3">Tyr recombinase domain-containing protein</fullName>
    </recommendedName>
</protein>
<comment type="caution">
    <text evidence="4">The sequence shown here is derived from an EMBL/GenBank/DDBJ whole genome shotgun (WGS) entry which is preliminary data.</text>
</comment>
<accession>A0A0F9QL77</accession>
<name>A0A0F9QL77_9ZZZZ</name>
<keyword evidence="2" id="KW-0175">Coiled coil</keyword>
<dbReference type="InterPro" id="IPR013762">
    <property type="entry name" value="Integrase-like_cat_sf"/>
</dbReference>
<dbReference type="GO" id="GO:0003677">
    <property type="term" value="F:DNA binding"/>
    <property type="evidence" value="ECO:0007669"/>
    <property type="project" value="InterPro"/>
</dbReference>
<dbReference type="PROSITE" id="PS51898">
    <property type="entry name" value="TYR_RECOMBINASE"/>
    <property type="match status" value="1"/>
</dbReference>
<dbReference type="Gene3D" id="1.10.443.10">
    <property type="entry name" value="Intergrase catalytic core"/>
    <property type="match status" value="1"/>
</dbReference>
<keyword evidence="1" id="KW-0233">DNA recombination</keyword>
<evidence type="ECO:0000256" key="1">
    <source>
        <dbReference type="ARBA" id="ARBA00023172"/>
    </source>
</evidence>
<gene>
    <name evidence="4" type="ORF">LCGC14_0688280</name>
</gene>
<dbReference type="AlphaFoldDB" id="A0A0F9QL77"/>
<reference evidence="4" key="1">
    <citation type="journal article" date="2015" name="Nature">
        <title>Complex archaea that bridge the gap between prokaryotes and eukaryotes.</title>
        <authorList>
            <person name="Spang A."/>
            <person name="Saw J.H."/>
            <person name="Jorgensen S.L."/>
            <person name="Zaremba-Niedzwiedzka K."/>
            <person name="Martijn J."/>
            <person name="Lind A.E."/>
            <person name="van Eijk R."/>
            <person name="Schleper C."/>
            <person name="Guy L."/>
            <person name="Ettema T.J."/>
        </authorList>
    </citation>
    <scope>NUCLEOTIDE SEQUENCE</scope>
</reference>
<dbReference type="InterPro" id="IPR011010">
    <property type="entry name" value="DNA_brk_join_enz"/>
</dbReference>
<dbReference type="EMBL" id="LAZR01001420">
    <property type="protein sequence ID" value="KKN44910.1"/>
    <property type="molecule type" value="Genomic_DNA"/>
</dbReference>
<sequence length="470" mass="55510">MLDINKDKEFNLIKIFGSKKVKNWNEKFPILEDKNILAWIRDKIDKYTDEGKKAENFTISAYLTGLQQYCKKNKVNNPSELLTEDLDTRNLRVKNYLQFLLTYKEEISEELKELGFRGGKKPSNVTIRNNIQAKVKSFYSNRGFPITYNLKSVKQGANINELTLTKDIIKKLQSKLESANYRLICKFESQTGLRINDVVKEITNGKYVIEKYQEHFFIRNFKTQKENVVINFLFFTKELTEKVQSVNAIDDLTKLDLTTLFLTRKGTRINKADYLRRLKEIIKALGINGNIKTHGLRKYYNSQLSKNRKLLDDDRILTHWEGREAPYTDQIYSRHIKDIDFYYTEWKKMETFICIDCIVYDDTHKDTKRHNKEILELKEKNIKLESQIELLLKDKIESNKKIEELGSKIPNLKEFLEDFENIKTELYNLKMSESLAYKLPKKDVSDKEIIDTLGLKEIPKKSDKKLKLNK</sequence>
<evidence type="ECO:0000313" key="4">
    <source>
        <dbReference type="EMBL" id="KKN44910.1"/>
    </source>
</evidence>
<dbReference type="GO" id="GO:0006310">
    <property type="term" value="P:DNA recombination"/>
    <property type="evidence" value="ECO:0007669"/>
    <property type="project" value="UniProtKB-KW"/>
</dbReference>
<dbReference type="SUPFAM" id="SSF56349">
    <property type="entry name" value="DNA breaking-rejoining enzymes"/>
    <property type="match status" value="1"/>
</dbReference>
<dbReference type="Pfam" id="PF00589">
    <property type="entry name" value="Phage_integrase"/>
    <property type="match status" value="1"/>
</dbReference>